<gene>
    <name evidence="1" type="ORF">PSLUR01_00032</name>
</gene>
<dbReference type="EMBL" id="LT603033">
    <property type="protein sequence ID" value="SCA80016.1"/>
    <property type="molecule type" value="Genomic_DNA"/>
</dbReference>
<reference evidence="1 2" key="1">
    <citation type="submission" date="2016-07" db="EMBL/GenBank/DDBJ databases">
        <authorList>
            <person name="Millard A."/>
        </authorList>
    </citation>
    <scope>NUCLEOTIDE SEQUENCE [LARGE SCALE GENOMIC DNA]</scope>
</reference>
<evidence type="ECO:0000313" key="1">
    <source>
        <dbReference type="EMBL" id="SCA80016.1"/>
    </source>
</evidence>
<sequence>MTHKEWIESLKYKHDHFGFGIRQGHYDVLNDKKTFESLVLDEDSNHWFIYELAIRDKK</sequence>
<name>A0A1C3S5T7_9CAUD</name>
<dbReference type="Proteomes" id="UP000279386">
    <property type="component" value="Segment"/>
</dbReference>
<protein>
    <submittedName>
        <fullName evidence="1">Uncharacterized protein</fullName>
    </submittedName>
</protein>
<proteinExistence type="predicted"/>
<organism evidence="1 2">
    <name type="scientific">Escherichia phage vB_Eco_slurp01</name>
    <dbReference type="NCBI Taxonomy" id="1874688"/>
    <lineage>
        <taxon>Viruses</taxon>
        <taxon>Duplodnaviria</taxon>
        <taxon>Heunggongvirae</taxon>
        <taxon>Uroviricota</taxon>
        <taxon>Caudoviricetes</taxon>
        <taxon>Asteriusvirus</taxon>
        <taxon>Asteriusvirus PBECO4</taxon>
    </lineage>
</organism>
<evidence type="ECO:0000313" key="2">
    <source>
        <dbReference type="Proteomes" id="UP000279386"/>
    </source>
</evidence>
<accession>A0A1C3S5T7</accession>